<dbReference type="Gene3D" id="3.90.1150.10">
    <property type="entry name" value="Aspartate Aminotransferase, domain 1"/>
    <property type="match status" value="1"/>
</dbReference>
<dbReference type="Proteomes" id="UP001500642">
    <property type="component" value="Unassembled WGS sequence"/>
</dbReference>
<sequence length="425" mass="44786">MALEDLSQADLEQELAAATEAYGDFAARGLDLDITRGKPGTDQLDLSAGLLTAVAGDDIRSRDGVDVRNYGGLEGLPELREMFGELYGVPADQLLAQGNSSLTLMHQALSFALLAGTVDGDAPWVGQPRRIICPVPGYDRHFTLAEALGFELVTVPLDDEGPVLSAVEELVATDPTIKGMWVVPMYSNPTGISMSEERTRALLAMPTAAPDFKLLWDNAYGIHHLREPHAPMLDVLGLAADAGHPDRVWVFASTSKITHPGAGVAFYGGSEANIGWFTGHLGAASIGPDKINQLRHARFFGDAAGVRRHMSEHAALIGPKFAAVIEKLEAGLAGTGAARWTDPDGGYFITLSVLPGTADRVVKLAGEAGVKLTPAGATHPYGLDPDDAVIRIAPTMPSLADVTAATEGLAVCVRLAACEKLLAQD</sequence>
<dbReference type="SUPFAM" id="SSF53383">
    <property type="entry name" value="PLP-dependent transferases"/>
    <property type="match status" value="1"/>
</dbReference>
<name>A0ABP8JD86_9MICO</name>
<evidence type="ECO:0000313" key="2">
    <source>
        <dbReference type="Proteomes" id="UP001500642"/>
    </source>
</evidence>
<comment type="caution">
    <text evidence="1">The sequence shown here is derived from an EMBL/GenBank/DDBJ whole genome shotgun (WGS) entry which is preliminary data.</text>
</comment>
<dbReference type="Gene3D" id="3.40.640.10">
    <property type="entry name" value="Type I PLP-dependent aspartate aminotransferase-like (Major domain)"/>
    <property type="match status" value="1"/>
</dbReference>
<dbReference type="PANTHER" id="PTHR43799">
    <property type="entry name" value="AMINOTRANSFERASE, PUTATIVE-RELATED"/>
    <property type="match status" value="1"/>
</dbReference>
<dbReference type="InterPro" id="IPR015422">
    <property type="entry name" value="PyrdxlP-dep_Trfase_small"/>
</dbReference>
<keyword evidence="1" id="KW-0032">Aminotransferase</keyword>
<dbReference type="GO" id="GO:0008483">
    <property type="term" value="F:transaminase activity"/>
    <property type="evidence" value="ECO:0007669"/>
    <property type="project" value="UniProtKB-KW"/>
</dbReference>
<protein>
    <submittedName>
        <fullName evidence="1">Aminotransferase class I/II-fold pyridoxal phosphate-dependent enzyme</fullName>
    </submittedName>
</protein>
<dbReference type="CDD" id="cd00609">
    <property type="entry name" value="AAT_like"/>
    <property type="match status" value="1"/>
</dbReference>
<dbReference type="InterPro" id="IPR024551">
    <property type="entry name" value="AspAT_Ic"/>
</dbReference>
<dbReference type="EMBL" id="BAABGL010000006">
    <property type="protein sequence ID" value="GAA4388720.1"/>
    <property type="molecule type" value="Genomic_DNA"/>
</dbReference>
<evidence type="ECO:0000313" key="1">
    <source>
        <dbReference type="EMBL" id="GAA4388720.1"/>
    </source>
</evidence>
<gene>
    <name evidence="1" type="ORF">GCM10023167_13760</name>
</gene>
<proteinExistence type="predicted"/>
<dbReference type="Pfam" id="PF12897">
    <property type="entry name" value="Asp_aminotransf"/>
    <property type="match status" value="1"/>
</dbReference>
<keyword evidence="2" id="KW-1185">Reference proteome</keyword>
<dbReference type="InterPro" id="IPR015421">
    <property type="entry name" value="PyrdxlP-dep_Trfase_major"/>
</dbReference>
<reference evidence="2" key="1">
    <citation type="journal article" date="2019" name="Int. J. Syst. Evol. Microbiol.">
        <title>The Global Catalogue of Microorganisms (GCM) 10K type strain sequencing project: providing services to taxonomists for standard genome sequencing and annotation.</title>
        <authorList>
            <consortium name="The Broad Institute Genomics Platform"/>
            <consortium name="The Broad Institute Genome Sequencing Center for Infectious Disease"/>
            <person name="Wu L."/>
            <person name="Ma J."/>
        </authorList>
    </citation>
    <scope>NUCLEOTIDE SEQUENCE [LARGE SCALE GENOMIC DNA]</scope>
    <source>
        <strain evidence="2">JCM 17808</strain>
    </source>
</reference>
<accession>A0ABP8JD86</accession>
<organism evidence="1 2">
    <name type="scientific">Brevibacterium pityocampae</name>
    <dbReference type="NCBI Taxonomy" id="506594"/>
    <lineage>
        <taxon>Bacteria</taxon>
        <taxon>Bacillati</taxon>
        <taxon>Actinomycetota</taxon>
        <taxon>Actinomycetes</taxon>
        <taxon>Micrococcales</taxon>
        <taxon>Brevibacteriaceae</taxon>
        <taxon>Brevibacterium</taxon>
    </lineage>
</organism>
<dbReference type="PANTHER" id="PTHR43799:SF1">
    <property type="entry name" value="ASPARTATE AMINOTRANSFERASE"/>
    <property type="match status" value="1"/>
</dbReference>
<dbReference type="InterPro" id="IPR015424">
    <property type="entry name" value="PyrdxlP-dep_Trfase"/>
</dbReference>
<keyword evidence="1" id="KW-0808">Transferase</keyword>
<dbReference type="RefSeq" id="WP_137319662.1">
    <property type="nucleotide sequence ID" value="NZ_BAABGL010000006.1"/>
</dbReference>